<gene>
    <name evidence="5" type="ORF">SMI01S_13690</name>
</gene>
<evidence type="ECO:0000256" key="3">
    <source>
        <dbReference type="ARBA" id="ARBA00022723"/>
    </source>
</evidence>
<proteinExistence type="predicted"/>
<name>A0ABQ0W1E5_9SPHI</name>
<dbReference type="Gene3D" id="1.10.490.10">
    <property type="entry name" value="Globins"/>
    <property type="match status" value="1"/>
</dbReference>
<keyword evidence="4" id="KW-0408">Iron</keyword>
<dbReference type="InterPro" id="IPR009050">
    <property type="entry name" value="Globin-like_sf"/>
</dbReference>
<dbReference type="SUPFAM" id="SSF46458">
    <property type="entry name" value="Globin-like"/>
    <property type="match status" value="1"/>
</dbReference>
<dbReference type="InterPro" id="IPR001486">
    <property type="entry name" value="Hemoglobin_trunc"/>
</dbReference>
<keyword evidence="6" id="KW-1185">Reference proteome</keyword>
<evidence type="ECO:0000256" key="2">
    <source>
        <dbReference type="ARBA" id="ARBA00022617"/>
    </source>
</evidence>
<evidence type="ECO:0000256" key="4">
    <source>
        <dbReference type="ARBA" id="ARBA00023004"/>
    </source>
</evidence>
<evidence type="ECO:0000313" key="6">
    <source>
        <dbReference type="Proteomes" id="UP000321676"/>
    </source>
</evidence>
<dbReference type="InterPro" id="IPR012292">
    <property type="entry name" value="Globin/Proto"/>
</dbReference>
<organism evidence="5 6">
    <name type="scientific">Sphingobacterium mizutaii NBRC 14946 = DSM 11724</name>
    <dbReference type="NCBI Taxonomy" id="1220576"/>
    <lineage>
        <taxon>Bacteria</taxon>
        <taxon>Pseudomonadati</taxon>
        <taxon>Bacteroidota</taxon>
        <taxon>Sphingobacteriia</taxon>
        <taxon>Sphingobacteriales</taxon>
        <taxon>Sphingobacteriaceae</taxon>
        <taxon>Sphingobacterium</taxon>
    </lineage>
</organism>
<dbReference type="EMBL" id="BJXH01000009">
    <property type="protein sequence ID" value="GEM67763.1"/>
    <property type="molecule type" value="Genomic_DNA"/>
</dbReference>
<keyword evidence="1" id="KW-0813">Transport</keyword>
<dbReference type="Proteomes" id="UP000321676">
    <property type="component" value="Unassembled WGS sequence"/>
</dbReference>
<sequence length="139" mass="16905">MIKRNLSMESTKHDIQNIEDIKVLVNKFYDQIRENELLGPIFNGIIQDRWPEHLEKMYRFWQTVLLEEHTYYGSPFPPHAKMPVEKRHFDQWVGMFSRTVDSLYEGEKAERAKWQGARMAEMFQYKIEYYQQNNLKPLM</sequence>
<keyword evidence="2" id="KW-0349">Heme</keyword>
<dbReference type="Pfam" id="PF01152">
    <property type="entry name" value="Bac_globin"/>
    <property type="match status" value="1"/>
</dbReference>
<protein>
    <submittedName>
        <fullName evidence="5">Preprotein translocase subunit TatC</fullName>
    </submittedName>
</protein>
<comment type="caution">
    <text evidence="5">The sequence shown here is derived from an EMBL/GenBank/DDBJ whole genome shotgun (WGS) entry which is preliminary data.</text>
</comment>
<keyword evidence="3" id="KW-0479">Metal-binding</keyword>
<dbReference type="CDD" id="cd08916">
    <property type="entry name" value="TrHb3_P"/>
    <property type="match status" value="1"/>
</dbReference>
<evidence type="ECO:0000313" key="5">
    <source>
        <dbReference type="EMBL" id="GEM67763.1"/>
    </source>
</evidence>
<accession>A0ABQ0W1E5</accession>
<evidence type="ECO:0000256" key="1">
    <source>
        <dbReference type="ARBA" id="ARBA00022448"/>
    </source>
</evidence>
<reference evidence="5 6" key="1">
    <citation type="submission" date="2019-07" db="EMBL/GenBank/DDBJ databases">
        <title>Whole genome shotgun sequence of Sphingobacterium mizutaii NBRC 14946.</title>
        <authorList>
            <person name="Hosoyama A."/>
            <person name="Uohara A."/>
            <person name="Ohji S."/>
            <person name="Ichikawa N."/>
        </authorList>
    </citation>
    <scope>NUCLEOTIDE SEQUENCE [LARGE SCALE GENOMIC DNA]</scope>
    <source>
        <strain evidence="5 6">NBRC 14946</strain>
    </source>
</reference>